<evidence type="ECO:0000256" key="1">
    <source>
        <dbReference type="SAM" id="SignalP"/>
    </source>
</evidence>
<protein>
    <submittedName>
        <fullName evidence="2">Uncharacterized protein</fullName>
    </submittedName>
</protein>
<gene>
    <name evidence="2" type="ORF">EEDITHA_LOCUS9883</name>
</gene>
<evidence type="ECO:0000313" key="3">
    <source>
        <dbReference type="Proteomes" id="UP001153954"/>
    </source>
</evidence>
<dbReference type="Proteomes" id="UP001153954">
    <property type="component" value="Unassembled WGS sequence"/>
</dbReference>
<evidence type="ECO:0000313" key="2">
    <source>
        <dbReference type="EMBL" id="CAH2094306.1"/>
    </source>
</evidence>
<comment type="caution">
    <text evidence="2">The sequence shown here is derived from an EMBL/GenBank/DDBJ whole genome shotgun (WGS) entry which is preliminary data.</text>
</comment>
<feature type="chain" id="PRO_5043628174" evidence="1">
    <location>
        <begin position="21"/>
        <end position="242"/>
    </location>
</feature>
<dbReference type="EMBL" id="CAKOGL010000014">
    <property type="protein sequence ID" value="CAH2094306.1"/>
    <property type="molecule type" value="Genomic_DNA"/>
</dbReference>
<feature type="signal peptide" evidence="1">
    <location>
        <begin position="1"/>
        <end position="20"/>
    </location>
</feature>
<dbReference type="AlphaFoldDB" id="A0AAU9U437"/>
<name>A0AAU9U437_EUPED</name>
<organism evidence="2 3">
    <name type="scientific">Euphydryas editha</name>
    <name type="common">Edith's checkerspot</name>
    <dbReference type="NCBI Taxonomy" id="104508"/>
    <lineage>
        <taxon>Eukaryota</taxon>
        <taxon>Metazoa</taxon>
        <taxon>Ecdysozoa</taxon>
        <taxon>Arthropoda</taxon>
        <taxon>Hexapoda</taxon>
        <taxon>Insecta</taxon>
        <taxon>Pterygota</taxon>
        <taxon>Neoptera</taxon>
        <taxon>Endopterygota</taxon>
        <taxon>Lepidoptera</taxon>
        <taxon>Glossata</taxon>
        <taxon>Ditrysia</taxon>
        <taxon>Papilionoidea</taxon>
        <taxon>Nymphalidae</taxon>
        <taxon>Nymphalinae</taxon>
        <taxon>Euphydryas</taxon>
    </lineage>
</organism>
<reference evidence="2" key="1">
    <citation type="submission" date="2022-03" db="EMBL/GenBank/DDBJ databases">
        <authorList>
            <person name="Tunstrom K."/>
        </authorList>
    </citation>
    <scope>NUCLEOTIDE SEQUENCE</scope>
</reference>
<proteinExistence type="predicted"/>
<sequence>MRRFCIVAVISCLFLTFCSGIDRNAAIVKNGNPIRQLIKNPNDQIYRVLAEEALKIHQRLKGVNRPHHVVNVKNVTVQINPGRTTKMHFTAAPNCVKVGNNRCRENLPEDLLCFSETWETPWNIGVVIKPGKPQNPNDPLYREMATEALDIYLRQKPSQRKPYRTHHVAQVERVTTQTVTLHNASGLLTRISFSAAPNCAPQVDPLCKVILPIDLTCATEFVEQSSLDEASIKVSCDRIARN</sequence>
<accession>A0AAU9U437</accession>
<keyword evidence="1" id="KW-0732">Signal</keyword>
<keyword evidence="3" id="KW-1185">Reference proteome</keyword>
<dbReference type="Gene3D" id="3.10.450.10">
    <property type="match status" value="1"/>
</dbReference>